<keyword evidence="2" id="KW-1185">Reference proteome</keyword>
<reference evidence="2" key="1">
    <citation type="journal article" date="2013" name="Science">
        <title>Comparative analysis of bat genomes provides insight into the evolution of flight and immunity.</title>
        <authorList>
            <person name="Zhang G."/>
            <person name="Cowled C."/>
            <person name="Shi Z."/>
            <person name="Huang Z."/>
            <person name="Bishop-Lilly K.A."/>
            <person name="Fang X."/>
            <person name="Wynne J.W."/>
            <person name="Xiong Z."/>
            <person name="Baker M.L."/>
            <person name="Zhao W."/>
            <person name="Tachedjian M."/>
            <person name="Zhu Y."/>
            <person name="Zhou P."/>
            <person name="Jiang X."/>
            <person name="Ng J."/>
            <person name="Yang L."/>
            <person name="Wu L."/>
            <person name="Xiao J."/>
            <person name="Feng Y."/>
            <person name="Chen Y."/>
            <person name="Sun X."/>
            <person name="Zhang Y."/>
            <person name="Marsh G.A."/>
            <person name="Crameri G."/>
            <person name="Broder C.C."/>
            <person name="Frey K.G."/>
            <person name="Wang L.F."/>
            <person name="Wang J."/>
        </authorList>
    </citation>
    <scope>NUCLEOTIDE SEQUENCE [LARGE SCALE GENOMIC DNA]</scope>
</reference>
<dbReference type="AlphaFoldDB" id="L5L1H3"/>
<dbReference type="InParanoid" id="L5L1H3"/>
<name>L5L1H3_PTEAL</name>
<evidence type="ECO:0000313" key="1">
    <source>
        <dbReference type="EMBL" id="ELK17472.1"/>
    </source>
</evidence>
<dbReference type="Proteomes" id="UP000010552">
    <property type="component" value="Unassembled WGS sequence"/>
</dbReference>
<accession>L5L1H3</accession>
<proteinExistence type="predicted"/>
<sequence>MACLGRTQDAGAITLAWALSSWVAQGAMRVRREPGLPRSSVFTHFLVQTDVNLNLEKGGRAVDGVTAAAALAARNPARTGLKVRA</sequence>
<protein>
    <submittedName>
        <fullName evidence="1">Uncharacterized protein</fullName>
    </submittedName>
</protein>
<dbReference type="EMBL" id="KB030405">
    <property type="protein sequence ID" value="ELK17472.1"/>
    <property type="molecule type" value="Genomic_DNA"/>
</dbReference>
<evidence type="ECO:0000313" key="2">
    <source>
        <dbReference type="Proteomes" id="UP000010552"/>
    </source>
</evidence>
<gene>
    <name evidence="1" type="ORF">PAL_GLEAN10016564</name>
</gene>
<organism evidence="1 2">
    <name type="scientific">Pteropus alecto</name>
    <name type="common">Black flying fox</name>
    <dbReference type="NCBI Taxonomy" id="9402"/>
    <lineage>
        <taxon>Eukaryota</taxon>
        <taxon>Metazoa</taxon>
        <taxon>Chordata</taxon>
        <taxon>Craniata</taxon>
        <taxon>Vertebrata</taxon>
        <taxon>Euteleostomi</taxon>
        <taxon>Mammalia</taxon>
        <taxon>Eutheria</taxon>
        <taxon>Laurasiatheria</taxon>
        <taxon>Chiroptera</taxon>
        <taxon>Yinpterochiroptera</taxon>
        <taxon>Pteropodoidea</taxon>
        <taxon>Pteropodidae</taxon>
        <taxon>Pteropodinae</taxon>
        <taxon>Pteropus</taxon>
    </lineage>
</organism>